<comment type="caution">
    <text evidence="9">The sequence shown here is derived from an EMBL/GenBank/DDBJ whole genome shotgun (WGS) entry which is preliminary data.</text>
</comment>
<keyword evidence="4 6" id="KW-0694">RNA-binding</keyword>
<dbReference type="CDD" id="cd12285">
    <property type="entry name" value="RRM3_RBM39_like"/>
    <property type="match status" value="1"/>
</dbReference>
<evidence type="ECO:0000313" key="9">
    <source>
        <dbReference type="EMBL" id="KAK3300274.1"/>
    </source>
</evidence>
<keyword evidence="3" id="KW-0677">Repeat</keyword>
<proteinExistence type="inferred from homology"/>
<feature type="compositionally biased region" description="Basic and acidic residues" evidence="7">
    <location>
        <begin position="89"/>
        <end position="107"/>
    </location>
</feature>
<keyword evidence="10" id="KW-1185">Reference proteome</keyword>
<dbReference type="InterPro" id="IPR034392">
    <property type="entry name" value="TatSF1-like_RRM1"/>
</dbReference>
<protein>
    <recommendedName>
        <fullName evidence="8">RRM domain-containing protein</fullName>
    </recommendedName>
</protein>
<dbReference type="GO" id="GO:0000398">
    <property type="term" value="P:mRNA splicing, via spliceosome"/>
    <property type="evidence" value="ECO:0007669"/>
    <property type="project" value="InterPro"/>
</dbReference>
<evidence type="ECO:0000256" key="3">
    <source>
        <dbReference type="ARBA" id="ARBA00022737"/>
    </source>
</evidence>
<dbReference type="GO" id="GO:0005684">
    <property type="term" value="C:U2-type spliceosomal complex"/>
    <property type="evidence" value="ECO:0007669"/>
    <property type="project" value="TreeGrafter"/>
</dbReference>
<dbReference type="Pfam" id="PF00076">
    <property type="entry name" value="RRM_1"/>
    <property type="match status" value="2"/>
</dbReference>
<feature type="compositionally biased region" description="Low complexity" evidence="7">
    <location>
        <begin position="234"/>
        <end position="245"/>
    </location>
</feature>
<dbReference type="SUPFAM" id="SSF54928">
    <property type="entry name" value="RNA-binding domain, RBD"/>
    <property type="match status" value="2"/>
</dbReference>
<dbReference type="RefSeq" id="XP_062663788.1">
    <property type="nucleotide sequence ID" value="XM_062802736.1"/>
</dbReference>
<dbReference type="CDD" id="cd12281">
    <property type="entry name" value="RRM1_TatSF1_like"/>
    <property type="match status" value="1"/>
</dbReference>
<evidence type="ECO:0000256" key="4">
    <source>
        <dbReference type="ARBA" id="ARBA00022884"/>
    </source>
</evidence>
<feature type="compositionally biased region" description="Low complexity" evidence="7">
    <location>
        <begin position="292"/>
        <end position="303"/>
    </location>
</feature>
<dbReference type="PANTHER" id="PTHR15608:SF0">
    <property type="entry name" value="HIV TAT-SPECIFIC FACTOR 1"/>
    <property type="match status" value="1"/>
</dbReference>
<feature type="compositionally biased region" description="Basic and acidic residues" evidence="7">
    <location>
        <begin position="217"/>
        <end position="230"/>
    </location>
</feature>
<evidence type="ECO:0000256" key="2">
    <source>
        <dbReference type="ARBA" id="ARBA00022664"/>
    </source>
</evidence>
<dbReference type="Gene3D" id="3.30.70.330">
    <property type="match status" value="2"/>
</dbReference>
<dbReference type="GeneID" id="87839684"/>
<dbReference type="PROSITE" id="PS50102">
    <property type="entry name" value="RRM"/>
    <property type="match status" value="2"/>
</dbReference>
<feature type="domain" description="RRM" evidence="8">
    <location>
        <begin position="125"/>
        <end position="216"/>
    </location>
</feature>
<feature type="region of interest" description="Disordered" evidence="7">
    <location>
        <begin position="279"/>
        <end position="304"/>
    </location>
</feature>
<dbReference type="InterPro" id="IPR034393">
    <property type="entry name" value="TatSF1-like"/>
</dbReference>
<evidence type="ECO:0000256" key="6">
    <source>
        <dbReference type="PROSITE-ProRule" id="PRU00176"/>
    </source>
</evidence>
<organism evidence="9 10">
    <name type="scientific">Chaetomium fimeti</name>
    <dbReference type="NCBI Taxonomy" id="1854472"/>
    <lineage>
        <taxon>Eukaryota</taxon>
        <taxon>Fungi</taxon>
        <taxon>Dikarya</taxon>
        <taxon>Ascomycota</taxon>
        <taxon>Pezizomycotina</taxon>
        <taxon>Sordariomycetes</taxon>
        <taxon>Sordariomycetidae</taxon>
        <taxon>Sordariales</taxon>
        <taxon>Chaetomiaceae</taxon>
        <taxon>Chaetomium</taxon>
    </lineage>
</organism>
<dbReference type="GO" id="GO:0005686">
    <property type="term" value="C:U2 snRNP"/>
    <property type="evidence" value="ECO:0007669"/>
    <property type="project" value="TreeGrafter"/>
</dbReference>
<evidence type="ECO:0000313" key="10">
    <source>
        <dbReference type="Proteomes" id="UP001278766"/>
    </source>
</evidence>
<reference evidence="9" key="1">
    <citation type="journal article" date="2023" name="Mol. Phylogenet. Evol.">
        <title>Genome-scale phylogeny and comparative genomics of the fungal order Sordariales.</title>
        <authorList>
            <person name="Hensen N."/>
            <person name="Bonometti L."/>
            <person name="Westerberg I."/>
            <person name="Brannstrom I.O."/>
            <person name="Guillou S."/>
            <person name="Cros-Aarteil S."/>
            <person name="Calhoun S."/>
            <person name="Haridas S."/>
            <person name="Kuo A."/>
            <person name="Mondo S."/>
            <person name="Pangilinan J."/>
            <person name="Riley R."/>
            <person name="LaButti K."/>
            <person name="Andreopoulos B."/>
            <person name="Lipzen A."/>
            <person name="Chen C."/>
            <person name="Yan M."/>
            <person name="Daum C."/>
            <person name="Ng V."/>
            <person name="Clum A."/>
            <person name="Steindorff A."/>
            <person name="Ohm R.A."/>
            <person name="Martin F."/>
            <person name="Silar P."/>
            <person name="Natvig D.O."/>
            <person name="Lalanne C."/>
            <person name="Gautier V."/>
            <person name="Ament-Velasquez S.L."/>
            <person name="Kruys A."/>
            <person name="Hutchinson M.I."/>
            <person name="Powell A.J."/>
            <person name="Barry K."/>
            <person name="Miller A.N."/>
            <person name="Grigoriev I.V."/>
            <person name="Debuchy R."/>
            <person name="Gladieux P."/>
            <person name="Hiltunen Thoren M."/>
            <person name="Johannesson H."/>
        </authorList>
    </citation>
    <scope>NUCLEOTIDE SEQUENCE</scope>
    <source>
        <strain evidence="9">CBS 168.71</strain>
    </source>
</reference>
<evidence type="ECO:0000256" key="5">
    <source>
        <dbReference type="ARBA" id="ARBA00023187"/>
    </source>
</evidence>
<evidence type="ECO:0000259" key="8">
    <source>
        <dbReference type="PROSITE" id="PS50102"/>
    </source>
</evidence>
<keyword evidence="2" id="KW-0507">mRNA processing</keyword>
<dbReference type="InterPro" id="IPR012677">
    <property type="entry name" value="Nucleotide-bd_a/b_plait_sf"/>
</dbReference>
<dbReference type="Proteomes" id="UP001278766">
    <property type="component" value="Unassembled WGS sequence"/>
</dbReference>
<evidence type="ECO:0000256" key="1">
    <source>
        <dbReference type="ARBA" id="ARBA00007747"/>
    </source>
</evidence>
<feature type="compositionally biased region" description="Polar residues" evidence="7">
    <location>
        <begin position="246"/>
        <end position="260"/>
    </location>
</feature>
<dbReference type="AlphaFoldDB" id="A0AAE0LXF6"/>
<gene>
    <name evidence="9" type="ORF">B0H64DRAFT_380450</name>
</gene>
<dbReference type="InterPro" id="IPR035979">
    <property type="entry name" value="RBD_domain_sf"/>
</dbReference>
<dbReference type="SMART" id="SM00360">
    <property type="entry name" value="RRM"/>
    <property type="match status" value="2"/>
</dbReference>
<dbReference type="PANTHER" id="PTHR15608">
    <property type="entry name" value="SPLICING FACTOR U2AF-ASSOCIATED PROTEIN 2"/>
    <property type="match status" value="1"/>
</dbReference>
<keyword evidence="5" id="KW-0508">mRNA splicing</keyword>
<comment type="similarity">
    <text evidence="1">Belongs to the HTATSF1 family.</text>
</comment>
<feature type="region of interest" description="Disordered" evidence="7">
    <location>
        <begin position="65"/>
        <end position="128"/>
    </location>
</feature>
<dbReference type="GO" id="GO:0003723">
    <property type="term" value="F:RNA binding"/>
    <property type="evidence" value="ECO:0007669"/>
    <property type="project" value="UniProtKB-UniRule"/>
</dbReference>
<name>A0AAE0LXF6_9PEZI</name>
<feature type="domain" description="RRM" evidence="8">
    <location>
        <begin position="332"/>
        <end position="393"/>
    </location>
</feature>
<dbReference type="FunFam" id="3.30.70.330:FF:000329">
    <property type="entry name" value="splicing factor U2AF-associated protein 2"/>
    <property type="match status" value="1"/>
</dbReference>
<feature type="region of interest" description="Disordered" evidence="7">
    <location>
        <begin position="201"/>
        <end position="265"/>
    </location>
</feature>
<evidence type="ECO:0000256" key="7">
    <source>
        <dbReference type="SAM" id="MobiDB-lite"/>
    </source>
</evidence>
<dbReference type="FunFam" id="3.30.70.330:FF:000105">
    <property type="entry name" value="HIV Tat-specific factor 1 homolog"/>
    <property type="match status" value="1"/>
</dbReference>
<accession>A0AAE0LXF6</accession>
<reference evidence="9" key="2">
    <citation type="submission" date="2023-06" db="EMBL/GenBank/DDBJ databases">
        <authorList>
            <consortium name="Lawrence Berkeley National Laboratory"/>
            <person name="Haridas S."/>
            <person name="Hensen N."/>
            <person name="Bonometti L."/>
            <person name="Westerberg I."/>
            <person name="Brannstrom I.O."/>
            <person name="Guillou S."/>
            <person name="Cros-Aarteil S."/>
            <person name="Calhoun S."/>
            <person name="Kuo A."/>
            <person name="Mondo S."/>
            <person name="Pangilinan J."/>
            <person name="Riley R."/>
            <person name="Labutti K."/>
            <person name="Andreopoulos B."/>
            <person name="Lipzen A."/>
            <person name="Chen C."/>
            <person name="Yanf M."/>
            <person name="Daum C."/>
            <person name="Ng V."/>
            <person name="Clum A."/>
            <person name="Steindorff A."/>
            <person name="Ohm R."/>
            <person name="Martin F."/>
            <person name="Silar P."/>
            <person name="Natvig D."/>
            <person name="Lalanne C."/>
            <person name="Gautier V."/>
            <person name="Ament-Velasquez S.L."/>
            <person name="Kruys A."/>
            <person name="Hutchinson M.I."/>
            <person name="Powell A.J."/>
            <person name="Barry K."/>
            <person name="Miller A.N."/>
            <person name="Grigoriev I.V."/>
            <person name="Debuchy R."/>
            <person name="Gladieux P."/>
            <person name="Thoren M.H."/>
            <person name="Johannesson H."/>
        </authorList>
    </citation>
    <scope>NUCLEOTIDE SEQUENCE</scope>
    <source>
        <strain evidence="9">CBS 168.71</strain>
    </source>
</reference>
<dbReference type="EMBL" id="JAUEPN010000001">
    <property type="protein sequence ID" value="KAK3300274.1"/>
    <property type="molecule type" value="Genomic_DNA"/>
</dbReference>
<sequence length="416" mass="46452">MAAEAEYWSFPTNVEEFDQDERISYSKLDNKYIAVQEDGTEFEFDEGLKRWIPMIDEALIEEQQKGYMMPNADAEDDRRGSALGRKRKMDSNDREDNNHNSKMDRSSKPGKRHGNRGPPQPKQNTAVYVTGLPPDATAEEVAELFSRKCGVIAEEIDSGRPRIKMYTDADGNFKGDALIVFFKPQSVEMAIMLLDDTDFRFGSSSTPKMRVQAADSSYKKTKYDGGDAKPGEASNNNNNNNSNNNITGRSSDTASANQRSNQDKAKIIKKTQKLSAKLADWSDDETADGEPTSTSTTTGTTTSSKHDRLVILRHMFTLAELREDPTAMLDIKEDIREECAKLGPVTNVVLYDEEEEGIVSVRFRTREAAEACLRLMHGRAFAGRIVEAFFATGREKFRRSKGEVGGGRDRGSGDED</sequence>
<dbReference type="InterPro" id="IPR000504">
    <property type="entry name" value="RRM_dom"/>
</dbReference>